<reference evidence="4" key="1">
    <citation type="journal article" date="2021" name="Sci. Rep.">
        <title>Diploid genomic architecture of Nitzschia inconspicua, an elite biomass production diatom.</title>
        <authorList>
            <person name="Oliver A."/>
            <person name="Podell S."/>
            <person name="Pinowska A."/>
            <person name="Traller J.C."/>
            <person name="Smith S.R."/>
            <person name="McClure R."/>
            <person name="Beliaev A."/>
            <person name="Bohutskyi P."/>
            <person name="Hill E.A."/>
            <person name="Rabines A."/>
            <person name="Zheng H."/>
            <person name="Allen L.Z."/>
            <person name="Kuo A."/>
            <person name="Grigoriev I.V."/>
            <person name="Allen A.E."/>
            <person name="Hazlebeck D."/>
            <person name="Allen E.E."/>
        </authorList>
    </citation>
    <scope>NUCLEOTIDE SEQUENCE</scope>
    <source>
        <strain evidence="4">Hildebrandi</strain>
    </source>
</reference>
<dbReference type="GO" id="GO:1990229">
    <property type="term" value="C:iron-sulfur cluster assembly complex"/>
    <property type="evidence" value="ECO:0007669"/>
    <property type="project" value="UniProtKB-ARBA"/>
</dbReference>
<dbReference type="OrthoDB" id="2746at2759"/>
<gene>
    <name evidence="4" type="ORF">IV203_013471</name>
</gene>
<sequence length="286" mass="31032">MAKENANPQIYQVEEKRASPRRTPLDWSQLGTFGSITDVNDMEDVLATLRKSIGKQGAIIPTSSSDKAILQALVDCRQATNGKGVHLLRQAGLDIPISTHSKLIAGSGPIFQLAAEKTASIPSDISLQEGASTAATPQIKKKRKAQSDDVLTAGEVFDIIRNIQDPEHPHTLEQLGVVSLEQVELLETTSNSNSTMVNVRFTPTIPHCSMATLIGLCIRVKLWRSLPPSGKFKVNVQIEPGTHVSENAINKQLRDKERVCAALENKHLANVVNKCIRNGMNGGGSY</sequence>
<keyword evidence="5" id="KW-1185">Reference proteome</keyword>
<dbReference type="Proteomes" id="UP000693970">
    <property type="component" value="Unassembled WGS sequence"/>
</dbReference>
<evidence type="ECO:0000313" key="4">
    <source>
        <dbReference type="EMBL" id="KAG7374376.1"/>
    </source>
</evidence>
<dbReference type="InterPro" id="IPR002744">
    <property type="entry name" value="MIP18-like"/>
</dbReference>
<evidence type="ECO:0000259" key="3">
    <source>
        <dbReference type="Pfam" id="PF01883"/>
    </source>
</evidence>
<evidence type="ECO:0000256" key="2">
    <source>
        <dbReference type="ARBA" id="ARBA00022829"/>
    </source>
</evidence>
<dbReference type="GO" id="GO:0140535">
    <property type="term" value="C:intracellular protein-containing complex"/>
    <property type="evidence" value="ECO:0007669"/>
    <property type="project" value="UniProtKB-ARBA"/>
</dbReference>
<dbReference type="GO" id="GO:0051604">
    <property type="term" value="P:protein maturation"/>
    <property type="evidence" value="ECO:0007669"/>
    <property type="project" value="InterPro"/>
</dbReference>
<reference evidence="4" key="2">
    <citation type="submission" date="2021-04" db="EMBL/GenBank/DDBJ databases">
        <authorList>
            <person name="Podell S."/>
        </authorList>
    </citation>
    <scope>NUCLEOTIDE SEQUENCE</scope>
    <source>
        <strain evidence="4">Hildebrandi</strain>
    </source>
</reference>
<accession>A0A9K3M725</accession>
<feature type="domain" description="MIP18 family-like" evidence="3">
    <location>
        <begin position="155"/>
        <end position="235"/>
    </location>
</feature>
<dbReference type="AlphaFoldDB" id="A0A9K3M725"/>
<dbReference type="GO" id="GO:0007059">
    <property type="term" value="P:chromosome segregation"/>
    <property type="evidence" value="ECO:0007669"/>
    <property type="project" value="UniProtKB-KW"/>
</dbReference>
<dbReference type="EMBL" id="JAGRRH010000001">
    <property type="protein sequence ID" value="KAG7374376.1"/>
    <property type="molecule type" value="Genomic_DNA"/>
</dbReference>
<dbReference type="PANTHER" id="PTHR12377">
    <property type="entry name" value="CYTOSOLIC IRON-SULFUR ASSEMBLY COMPONENT 2B-RELATED"/>
    <property type="match status" value="1"/>
</dbReference>
<protein>
    <submittedName>
        <fullName evidence="4">Iron-sulfur cluster assembly protein</fullName>
    </submittedName>
</protein>
<dbReference type="InterPro" id="IPR039796">
    <property type="entry name" value="MIP18"/>
</dbReference>
<dbReference type="Pfam" id="PF01883">
    <property type="entry name" value="FeS_assembly_P"/>
    <property type="match status" value="1"/>
</dbReference>
<comment type="similarity">
    <text evidence="1">Belongs to the MIP18 family.</text>
</comment>
<organism evidence="4 5">
    <name type="scientific">Nitzschia inconspicua</name>
    <dbReference type="NCBI Taxonomy" id="303405"/>
    <lineage>
        <taxon>Eukaryota</taxon>
        <taxon>Sar</taxon>
        <taxon>Stramenopiles</taxon>
        <taxon>Ochrophyta</taxon>
        <taxon>Bacillariophyta</taxon>
        <taxon>Bacillariophyceae</taxon>
        <taxon>Bacillariophycidae</taxon>
        <taxon>Bacillariales</taxon>
        <taxon>Bacillariaceae</taxon>
        <taxon>Nitzschia</taxon>
    </lineage>
</organism>
<keyword evidence="2" id="KW-0159">Chromosome partition</keyword>
<comment type="caution">
    <text evidence="4">The sequence shown here is derived from an EMBL/GenBank/DDBJ whole genome shotgun (WGS) entry which is preliminary data.</text>
</comment>
<dbReference type="PANTHER" id="PTHR12377:SF0">
    <property type="entry name" value="CYTOSOLIC IRON-SULFUR ASSEMBLY COMPONENT 2B"/>
    <property type="match status" value="1"/>
</dbReference>
<evidence type="ECO:0000313" key="5">
    <source>
        <dbReference type="Proteomes" id="UP000693970"/>
    </source>
</evidence>
<evidence type="ECO:0000256" key="1">
    <source>
        <dbReference type="ARBA" id="ARBA00010381"/>
    </source>
</evidence>
<name>A0A9K3M725_9STRA</name>
<dbReference type="FunFam" id="3.30.300.130:FF:000005">
    <property type="entry name" value="Mitotic spindle-associated mmxd complex subunit"/>
    <property type="match status" value="1"/>
</dbReference>
<proteinExistence type="inferred from homology"/>